<comment type="caution">
    <text evidence="1">The sequence shown here is derived from an EMBL/GenBank/DDBJ whole genome shotgun (WGS) entry which is preliminary data.</text>
</comment>
<name>A0A843XC06_COLES</name>
<evidence type="ECO:0000313" key="2">
    <source>
        <dbReference type="Proteomes" id="UP000652761"/>
    </source>
</evidence>
<reference evidence="1" key="1">
    <citation type="submission" date="2017-07" db="EMBL/GenBank/DDBJ databases">
        <title>Taro Niue Genome Assembly and Annotation.</title>
        <authorList>
            <person name="Atibalentja N."/>
            <person name="Keating K."/>
            <person name="Fields C.J."/>
        </authorList>
    </citation>
    <scope>NUCLEOTIDE SEQUENCE</scope>
    <source>
        <strain evidence="1">Niue_2</strain>
        <tissue evidence="1">Leaf</tissue>
    </source>
</reference>
<dbReference type="Proteomes" id="UP000652761">
    <property type="component" value="Unassembled WGS sequence"/>
</dbReference>
<gene>
    <name evidence="1" type="ORF">Taro_049797</name>
</gene>
<organism evidence="1 2">
    <name type="scientific">Colocasia esculenta</name>
    <name type="common">Wild taro</name>
    <name type="synonym">Arum esculentum</name>
    <dbReference type="NCBI Taxonomy" id="4460"/>
    <lineage>
        <taxon>Eukaryota</taxon>
        <taxon>Viridiplantae</taxon>
        <taxon>Streptophyta</taxon>
        <taxon>Embryophyta</taxon>
        <taxon>Tracheophyta</taxon>
        <taxon>Spermatophyta</taxon>
        <taxon>Magnoliopsida</taxon>
        <taxon>Liliopsida</taxon>
        <taxon>Araceae</taxon>
        <taxon>Aroideae</taxon>
        <taxon>Colocasieae</taxon>
        <taxon>Colocasia</taxon>
    </lineage>
</organism>
<sequence>MDKLHWTHKFLQSQITSTQKNMGREENPRHMVFHENILTSNQSQDHLGRELVNLPSLHETPDKNLLHPVTQGCSIFRQPYGCKNLLHNPWVNLQHAIGSHCTLEAPTDFIQYIISKGIKIEWFEEDGFINRVEEFFQPGLCVLRYGAALITAVSSMIWDNLFYRQIQVQECESLTASMRRDTPAGSGAQPCRPWLEGGDRKQLQVPILVQIRIVRQELHLRHHVARSTQSITLLGLPNHVHQRLQLPQAQDDTRRRPTLRCRRQPQSHLAKPCAQPWPTPVVPDKLRDYLLDAEELRPAEFWRKGRPFLPHEGSLEVSGSLARANPDEEWAPALYEDLRNSSAVLVGAVGVEGLVGEGEGAAARGDIELFGGDGEIAEEQRGAPGCAGEAEERGRRAEDGELDVAAAEAGLTEDAAHDWIDQLAQLHLDASEGGVGVVVVLQLLLLVEVESVGVAALVRLGALDGSHEGVGDGGLGRGLLLGIAVTGTFSTGNWGGKAVEGAGERELEGLELEAGSVRGAASAVEGVA</sequence>
<dbReference type="AlphaFoldDB" id="A0A843XC06"/>
<accession>A0A843XC06</accession>
<keyword evidence="2" id="KW-1185">Reference proteome</keyword>
<evidence type="ECO:0000313" key="1">
    <source>
        <dbReference type="EMBL" id="MQM16835.1"/>
    </source>
</evidence>
<dbReference type="EMBL" id="NMUH01007197">
    <property type="protein sequence ID" value="MQM16835.1"/>
    <property type="molecule type" value="Genomic_DNA"/>
</dbReference>
<proteinExistence type="predicted"/>
<protein>
    <submittedName>
        <fullName evidence="1">Uncharacterized protein</fullName>
    </submittedName>
</protein>